<feature type="transmembrane region" description="Helical" evidence="1">
    <location>
        <begin position="125"/>
        <end position="147"/>
    </location>
</feature>
<accession>A0ABS4GUY4</accession>
<evidence type="ECO:0000313" key="3">
    <source>
        <dbReference type="Proteomes" id="UP001519343"/>
    </source>
</evidence>
<feature type="transmembrane region" description="Helical" evidence="1">
    <location>
        <begin position="43"/>
        <end position="62"/>
    </location>
</feature>
<keyword evidence="3" id="KW-1185">Reference proteome</keyword>
<feature type="transmembrane region" description="Helical" evidence="1">
    <location>
        <begin position="100"/>
        <end position="119"/>
    </location>
</feature>
<organism evidence="2 3">
    <name type="scientific">Ammoniphilus resinae</name>
    <dbReference type="NCBI Taxonomy" id="861532"/>
    <lineage>
        <taxon>Bacteria</taxon>
        <taxon>Bacillati</taxon>
        <taxon>Bacillota</taxon>
        <taxon>Bacilli</taxon>
        <taxon>Bacillales</taxon>
        <taxon>Paenibacillaceae</taxon>
        <taxon>Aneurinibacillus group</taxon>
        <taxon>Ammoniphilus</taxon>
    </lineage>
</organism>
<keyword evidence="1" id="KW-0812">Transmembrane</keyword>
<dbReference type="EMBL" id="JAGGKT010000016">
    <property type="protein sequence ID" value="MBP1934067.1"/>
    <property type="molecule type" value="Genomic_DNA"/>
</dbReference>
<keyword evidence="1" id="KW-1133">Transmembrane helix</keyword>
<reference evidence="2 3" key="1">
    <citation type="submission" date="2021-03" db="EMBL/GenBank/DDBJ databases">
        <title>Genomic Encyclopedia of Type Strains, Phase IV (KMG-IV): sequencing the most valuable type-strain genomes for metagenomic binning, comparative biology and taxonomic classification.</title>
        <authorList>
            <person name="Goeker M."/>
        </authorList>
    </citation>
    <scope>NUCLEOTIDE SEQUENCE [LARGE SCALE GENOMIC DNA]</scope>
    <source>
        <strain evidence="2 3">DSM 24738</strain>
    </source>
</reference>
<gene>
    <name evidence="2" type="ORF">J2Z37_004084</name>
</gene>
<sequence>MAFEPKMERKDLKRFIKLTFSVCIRAVFPILFMQLYFLDLENGGMGFVWLFLALIVGFYCIYRLFAIQALKQVIFKVIQGQSDMVLIFSKEEGLKRLRRIVISTLITMGCFIFIIYNSVHANNQVFGWTFGVLLLLTAFFLSISHVYSRYMIEKGREYLEQIQKQGVG</sequence>
<dbReference type="Proteomes" id="UP001519343">
    <property type="component" value="Unassembled WGS sequence"/>
</dbReference>
<feature type="transmembrane region" description="Helical" evidence="1">
    <location>
        <begin position="15"/>
        <end position="37"/>
    </location>
</feature>
<name>A0ABS4GUY4_9BACL</name>
<keyword evidence="1" id="KW-0472">Membrane</keyword>
<dbReference type="RefSeq" id="WP_209812075.1">
    <property type="nucleotide sequence ID" value="NZ_JAGGKT010000016.1"/>
</dbReference>
<protein>
    <submittedName>
        <fullName evidence="2">Na+-transporting methylmalonyl-CoA/oxaloacetate decarboxylase gamma subunit</fullName>
    </submittedName>
</protein>
<evidence type="ECO:0000313" key="2">
    <source>
        <dbReference type="EMBL" id="MBP1934067.1"/>
    </source>
</evidence>
<comment type="caution">
    <text evidence="2">The sequence shown here is derived from an EMBL/GenBank/DDBJ whole genome shotgun (WGS) entry which is preliminary data.</text>
</comment>
<evidence type="ECO:0000256" key="1">
    <source>
        <dbReference type="SAM" id="Phobius"/>
    </source>
</evidence>
<proteinExistence type="predicted"/>